<keyword evidence="2" id="KW-0677">Repeat</keyword>
<accession>A0A7F8PXT1</accession>
<dbReference type="InterPro" id="IPR047166">
    <property type="entry name" value="ASPP2_RA"/>
</dbReference>
<evidence type="ECO:0000256" key="5">
    <source>
        <dbReference type="SAM" id="MobiDB-lite"/>
    </source>
</evidence>
<keyword evidence="4" id="KW-0539">Nucleus</keyword>
<organism evidence="7 8">
    <name type="scientific">Leptonychotes weddellii</name>
    <name type="common">Weddell seal</name>
    <name type="synonym">Otaria weddellii</name>
    <dbReference type="NCBI Taxonomy" id="9713"/>
    <lineage>
        <taxon>Eukaryota</taxon>
        <taxon>Metazoa</taxon>
        <taxon>Chordata</taxon>
        <taxon>Craniata</taxon>
        <taxon>Vertebrata</taxon>
        <taxon>Euteleostomi</taxon>
        <taxon>Mammalia</taxon>
        <taxon>Eutheria</taxon>
        <taxon>Laurasiatheria</taxon>
        <taxon>Carnivora</taxon>
        <taxon>Caniformia</taxon>
        <taxon>Pinnipedia</taxon>
        <taxon>Phocidae</taxon>
        <taxon>Monachinae</taxon>
        <taxon>Lobodontini</taxon>
        <taxon>Leptonychotes</taxon>
    </lineage>
</organism>
<evidence type="ECO:0000259" key="6">
    <source>
        <dbReference type="Pfam" id="PF21801"/>
    </source>
</evidence>
<gene>
    <name evidence="8" type="primary">LOC115936663</name>
</gene>
<dbReference type="PANTHER" id="PTHR24131">
    <property type="entry name" value="APOPTOSIS-STIMULATING OF P53 PROTEIN"/>
    <property type="match status" value="1"/>
</dbReference>
<reference evidence="8" key="1">
    <citation type="submission" date="2025-08" db="UniProtKB">
        <authorList>
            <consortium name="RefSeq"/>
        </authorList>
    </citation>
    <scope>IDENTIFICATION</scope>
    <source>
        <tissue evidence="8">Liver</tissue>
    </source>
</reference>
<dbReference type="Gene3D" id="3.10.20.90">
    <property type="entry name" value="Phosphatidylinositol 3-kinase Catalytic Subunit, Chain A, domain 1"/>
    <property type="match status" value="1"/>
</dbReference>
<keyword evidence="3" id="KW-0040">ANK repeat</keyword>
<comment type="subcellular location">
    <subcellularLocation>
        <location evidence="1">Nucleus</location>
    </subcellularLocation>
</comment>
<dbReference type="GO" id="GO:0042981">
    <property type="term" value="P:regulation of apoptotic process"/>
    <property type="evidence" value="ECO:0007669"/>
    <property type="project" value="InterPro"/>
</dbReference>
<evidence type="ECO:0000313" key="8">
    <source>
        <dbReference type="RefSeq" id="XP_030873096.1"/>
    </source>
</evidence>
<evidence type="ECO:0000256" key="2">
    <source>
        <dbReference type="ARBA" id="ARBA00022737"/>
    </source>
</evidence>
<dbReference type="GO" id="GO:0002039">
    <property type="term" value="F:p53 binding"/>
    <property type="evidence" value="ECO:0007669"/>
    <property type="project" value="InterPro"/>
</dbReference>
<keyword evidence="7" id="KW-1185">Reference proteome</keyword>
<dbReference type="Proteomes" id="UP000245341">
    <property type="component" value="Unplaced"/>
</dbReference>
<proteinExistence type="predicted"/>
<dbReference type="GO" id="GO:0005634">
    <property type="term" value="C:nucleus"/>
    <property type="evidence" value="ECO:0007669"/>
    <property type="project" value="UniProtKB-SubCell"/>
</dbReference>
<feature type="domain" description="Apoptosis-stimulating of p53 protein 2-like RA" evidence="6">
    <location>
        <begin position="32"/>
        <end position="110"/>
    </location>
</feature>
<feature type="region of interest" description="Disordered" evidence="5">
    <location>
        <begin position="108"/>
        <end position="142"/>
    </location>
</feature>
<dbReference type="InterPro" id="IPR047163">
    <property type="entry name" value="ASPP1/2"/>
</dbReference>
<feature type="compositionally biased region" description="Polar residues" evidence="5">
    <location>
        <begin position="118"/>
        <end position="135"/>
    </location>
</feature>
<name>A0A7F8PXT1_LEPWE</name>
<dbReference type="PANTHER" id="PTHR24131:SF8">
    <property type="entry name" value="APOPTOSIS-STIMULATING OF P53 PROTEIN 2"/>
    <property type="match status" value="1"/>
</dbReference>
<dbReference type="AlphaFoldDB" id="A0A7F8PXT1"/>
<dbReference type="GeneID" id="115936663"/>
<evidence type="ECO:0000256" key="3">
    <source>
        <dbReference type="ARBA" id="ARBA00023043"/>
    </source>
</evidence>
<dbReference type="SUPFAM" id="SSF54236">
    <property type="entry name" value="Ubiquitin-like"/>
    <property type="match status" value="1"/>
</dbReference>
<dbReference type="RefSeq" id="XP_030873096.1">
    <property type="nucleotide sequence ID" value="XM_031017236.1"/>
</dbReference>
<protein>
    <submittedName>
        <fullName evidence="8">Apoptosis-stimulating of p53 protein 2-like isoform X4</fullName>
    </submittedName>
</protein>
<dbReference type="Pfam" id="PF21801">
    <property type="entry name" value="ASPP2-like_RA"/>
    <property type="match status" value="1"/>
</dbReference>
<evidence type="ECO:0000313" key="7">
    <source>
        <dbReference type="Proteomes" id="UP000245341"/>
    </source>
</evidence>
<sequence>MSHRPPAGLTTTLGRSHLPVSQHCAHPHTQKMFLTVYLSDNEQHFTEVPVTPETMCRDVVDLCKEPGESECHLAEVWCGSERPVADNERMFDVLQRFGSQRSEVRFFLRHERPPGRDTGSQPQDGSDSCRASGNGLSPAAAD</sequence>
<dbReference type="InterPro" id="IPR048942">
    <property type="entry name" value="ASPP2-like_RA"/>
</dbReference>
<dbReference type="InterPro" id="IPR029071">
    <property type="entry name" value="Ubiquitin-like_domsf"/>
</dbReference>
<dbReference type="CDD" id="cd17225">
    <property type="entry name" value="RA_ASPP2"/>
    <property type="match status" value="1"/>
</dbReference>
<evidence type="ECO:0000256" key="1">
    <source>
        <dbReference type="ARBA" id="ARBA00004123"/>
    </source>
</evidence>
<evidence type="ECO:0000256" key="4">
    <source>
        <dbReference type="ARBA" id="ARBA00023242"/>
    </source>
</evidence>
<dbReference type="FunFam" id="3.10.20.90:FF:000030">
    <property type="entry name" value="Apoptosis-stimulating of p53 protein 2 isoform 1"/>
    <property type="match status" value="1"/>
</dbReference>